<protein>
    <submittedName>
        <fullName evidence="3">DNA primase TraC</fullName>
    </submittedName>
</protein>
<evidence type="ECO:0000259" key="1">
    <source>
        <dbReference type="Pfam" id="PF08401"/>
    </source>
</evidence>
<organism evidence="3 4">
    <name type="scientific">Bacteroides pyogenes JCM 6292</name>
    <dbReference type="NCBI Taxonomy" id="1235809"/>
    <lineage>
        <taxon>Bacteria</taxon>
        <taxon>Pseudomonadati</taxon>
        <taxon>Bacteroidota</taxon>
        <taxon>Bacteroidia</taxon>
        <taxon>Bacteroidales</taxon>
        <taxon>Bacteroidaceae</taxon>
        <taxon>Bacteroides</taxon>
    </lineage>
</organism>
<dbReference type="EMBL" id="BAIQ01000003">
    <property type="protein sequence ID" value="GAE14378.1"/>
    <property type="molecule type" value="Genomic_DNA"/>
</dbReference>
<reference evidence="3 4" key="1">
    <citation type="journal article" date="2014" name="Genome Announc.">
        <title>Draft Genome Sequences of Three Strains of Bacteroides pyogenes Isolated from a Cat and Swine.</title>
        <authorList>
            <person name="Sakamoto M."/>
            <person name="Oshima K."/>
            <person name="Suda W."/>
            <person name="Kitamura K."/>
            <person name="Iida T."/>
            <person name="Hattori M."/>
            <person name="Ohkuma M."/>
        </authorList>
    </citation>
    <scope>NUCLEOTIDE SEQUENCE [LARGE SCALE GENOMIC DNA]</scope>
    <source>
        <strain evidence="3 4">JCM 6292</strain>
    </source>
</reference>
<dbReference type="Proteomes" id="UP000018861">
    <property type="component" value="Unassembled WGS sequence"/>
</dbReference>
<evidence type="ECO:0000313" key="3">
    <source>
        <dbReference type="EMBL" id="GAE14378.1"/>
    </source>
</evidence>
<dbReference type="AlphaFoldDB" id="W4P4S0"/>
<accession>W4P4S0</accession>
<dbReference type="GO" id="GO:0003697">
    <property type="term" value="F:single-stranded DNA binding"/>
    <property type="evidence" value="ECO:0007669"/>
    <property type="project" value="InterPro"/>
</dbReference>
<feature type="domain" description="Polyvalent protein metallopeptidase" evidence="2">
    <location>
        <begin position="227"/>
        <end position="330"/>
    </location>
</feature>
<gene>
    <name evidence="3" type="ORF">JCM6292_502</name>
</gene>
<evidence type="ECO:0000313" key="4">
    <source>
        <dbReference type="Proteomes" id="UP000018861"/>
    </source>
</evidence>
<feature type="domain" description="N-terminal" evidence="1">
    <location>
        <begin position="22"/>
        <end position="170"/>
    </location>
</feature>
<sequence length="649" mass="74506">MTEQKKYNTDGKTSEDRALDLFADMMIERIKSLSSKDGWKKPWFTEGSLSWPKNLSGREYNGMNALMLMMHCEKNGYKLPIFCTFDRVAGLNFTKDKQGKRQQAKGSGGEALPQVSILKGEKSFPVFITTFTVVDKETKERVKYDDYRLMSEEQRQKYNVYPKLQVYNVFNVSQTNLQEARPELYKKLEESCRQSKPMEMGEDFSFQPVDKMIKENGWICPIKPIYGDSAFYSISKNEIVVPEKKQFKDGESFYSNLFHEMTHSTGAEGQLNRIKPTSFGSEEYAREELVAELTAALTAQRYGMTKHLKGDSAAYLKSWLDSLKESPQFIKTTLMDVKKASSMLTQHIDKMALEIEKEESVRQDNGNGKSYLSVEDGDHAVLAYNGSAVYIQHHEKEDSVKVAVPTDKGLEVKFTLPYDHTKDLDRNFQEAFAQYKSQTEPSETKEKVYYASVAYLQSTDDTSELDKLKERGDYDGLLRLAKNYYDGNGMDEEQTYKKPCQNRGDDLLIEDKDFAVVYNGSVGGTYEVFAKYSEQDVRNHITRYGIGRASEDVKEVAREMTHEAFTAMATRKLPILHMPNDSLLYLQYNKEKDSIDVGTVTNIGLSVKHSFPYDHDQSMEMNIQGVHEQLQDMKEYQQEEHVAKSAFHR</sequence>
<name>W4P4S0_9BACE</name>
<proteinExistence type="predicted"/>
<dbReference type="Pfam" id="PF18818">
    <property type="entry name" value="MPTase-PolyVal"/>
    <property type="match status" value="1"/>
</dbReference>
<dbReference type="Pfam" id="PF08401">
    <property type="entry name" value="ArdcN"/>
    <property type="match status" value="1"/>
</dbReference>
<dbReference type="InterPro" id="IPR041459">
    <property type="entry name" value="MPTase-PolyVal"/>
</dbReference>
<evidence type="ECO:0000259" key="2">
    <source>
        <dbReference type="Pfam" id="PF18818"/>
    </source>
</evidence>
<dbReference type="InterPro" id="IPR013610">
    <property type="entry name" value="ArdC_N"/>
</dbReference>
<comment type="caution">
    <text evidence="3">The sequence shown here is derived from an EMBL/GenBank/DDBJ whole genome shotgun (WGS) entry which is preliminary data.</text>
</comment>